<gene>
    <name evidence="1" type="ORF">MLD38_008400</name>
</gene>
<evidence type="ECO:0000313" key="1">
    <source>
        <dbReference type="EMBL" id="KAI4382433.1"/>
    </source>
</evidence>
<dbReference type="Proteomes" id="UP001057402">
    <property type="component" value="Chromosome 3"/>
</dbReference>
<reference evidence="2" key="1">
    <citation type="journal article" date="2023" name="Front. Plant Sci.">
        <title>Chromosomal-level genome assembly of Melastoma candidum provides insights into trichome evolution.</title>
        <authorList>
            <person name="Zhong Y."/>
            <person name="Wu W."/>
            <person name="Sun C."/>
            <person name="Zou P."/>
            <person name="Liu Y."/>
            <person name="Dai S."/>
            <person name="Zhou R."/>
        </authorList>
    </citation>
    <scope>NUCLEOTIDE SEQUENCE [LARGE SCALE GENOMIC DNA]</scope>
</reference>
<evidence type="ECO:0000313" key="2">
    <source>
        <dbReference type="Proteomes" id="UP001057402"/>
    </source>
</evidence>
<name>A0ACB9RVJ0_9MYRT</name>
<proteinExistence type="predicted"/>
<keyword evidence="2" id="KW-1185">Reference proteome</keyword>
<dbReference type="EMBL" id="CM042882">
    <property type="protein sequence ID" value="KAI4382433.1"/>
    <property type="molecule type" value="Genomic_DNA"/>
</dbReference>
<sequence>MGLLLENSFTGAVPPRISKLVNFVRLKDIGLHSLCNEMSPLVCRSQRGFLRGFASDSRFLQSDESRIHQAHGCRLEFPPNHHSNTPDTVCML</sequence>
<comment type="caution">
    <text evidence="1">The sequence shown here is derived from an EMBL/GenBank/DDBJ whole genome shotgun (WGS) entry which is preliminary data.</text>
</comment>
<organism evidence="1 2">
    <name type="scientific">Melastoma candidum</name>
    <dbReference type="NCBI Taxonomy" id="119954"/>
    <lineage>
        <taxon>Eukaryota</taxon>
        <taxon>Viridiplantae</taxon>
        <taxon>Streptophyta</taxon>
        <taxon>Embryophyta</taxon>
        <taxon>Tracheophyta</taxon>
        <taxon>Spermatophyta</taxon>
        <taxon>Magnoliopsida</taxon>
        <taxon>eudicotyledons</taxon>
        <taxon>Gunneridae</taxon>
        <taxon>Pentapetalae</taxon>
        <taxon>rosids</taxon>
        <taxon>malvids</taxon>
        <taxon>Myrtales</taxon>
        <taxon>Melastomataceae</taxon>
        <taxon>Melastomatoideae</taxon>
        <taxon>Melastomateae</taxon>
        <taxon>Melastoma</taxon>
    </lineage>
</organism>
<accession>A0ACB9RVJ0</accession>
<protein>
    <submittedName>
        <fullName evidence="1">Uncharacterized protein</fullName>
    </submittedName>
</protein>